<dbReference type="Pfam" id="PF01077">
    <property type="entry name" value="NIR_SIR"/>
    <property type="match status" value="2"/>
</dbReference>
<evidence type="ECO:0000256" key="2">
    <source>
        <dbReference type="ARBA" id="ARBA00022485"/>
    </source>
</evidence>
<proteinExistence type="inferred from homology"/>
<feature type="domain" description="Nitrite/Sulfite reductase ferredoxin-like" evidence="9">
    <location>
        <begin position="311"/>
        <end position="374"/>
    </location>
</feature>
<dbReference type="SUPFAM" id="SSF56014">
    <property type="entry name" value="Nitrite and sulphite reductase 4Fe-4S domain-like"/>
    <property type="match status" value="2"/>
</dbReference>
<dbReference type="AlphaFoldDB" id="A1HTK4"/>
<gene>
    <name evidence="10" type="ORF">TcarDRAFT_0312</name>
</gene>
<dbReference type="GO" id="GO:0051539">
    <property type="term" value="F:4 iron, 4 sulfur cluster binding"/>
    <property type="evidence" value="ECO:0007669"/>
    <property type="project" value="UniProtKB-KW"/>
</dbReference>
<dbReference type="InterPro" id="IPR051329">
    <property type="entry name" value="NIR_SIR_4Fe-4S"/>
</dbReference>
<dbReference type="eggNOG" id="COG0155">
    <property type="taxonomic scope" value="Bacteria"/>
</dbReference>
<dbReference type="Proteomes" id="UP000005139">
    <property type="component" value="Unassembled WGS sequence"/>
</dbReference>
<dbReference type="Gene3D" id="3.30.413.10">
    <property type="entry name" value="Sulfite Reductase Hemoprotein, domain 1"/>
    <property type="match status" value="2"/>
</dbReference>
<dbReference type="GO" id="GO:0020037">
    <property type="term" value="F:heme binding"/>
    <property type="evidence" value="ECO:0007669"/>
    <property type="project" value="InterPro"/>
</dbReference>
<dbReference type="RefSeq" id="WP_007290358.1">
    <property type="nucleotide sequence ID" value="NZ_AAWL01000026.1"/>
</dbReference>
<evidence type="ECO:0000313" key="10">
    <source>
        <dbReference type="EMBL" id="EAX46618.1"/>
    </source>
</evidence>
<feature type="domain" description="Nitrite/sulphite reductase 4Fe-4S" evidence="8">
    <location>
        <begin position="392"/>
        <end position="532"/>
    </location>
</feature>
<dbReference type="InterPro" id="IPR045854">
    <property type="entry name" value="NO2/SO3_Rdtase_4Fe4S_sf"/>
</dbReference>
<feature type="domain" description="Nitrite/Sulfite reductase ferredoxin-like" evidence="9">
    <location>
        <begin position="62"/>
        <end position="124"/>
    </location>
</feature>
<comment type="similarity">
    <text evidence="1">Belongs to the nitrite and sulfite reductase 4Fe-4S domain family.</text>
</comment>
<reference evidence="10 11" key="1">
    <citation type="submission" date="2007-01" db="EMBL/GenBank/DDBJ databases">
        <title>Annotation of the draft genome assembly of Thermosinus carboxydivorans Nor1.</title>
        <authorList>
            <consortium name="US DOE Joint Genome Institute (JGI-ORNL)"/>
            <person name="Larimer F."/>
            <person name="Land M."/>
            <person name="Hauser L."/>
        </authorList>
    </citation>
    <scope>NUCLEOTIDE SEQUENCE [LARGE SCALE GENOMIC DNA]</scope>
    <source>
        <strain evidence="10 11">Nor1</strain>
    </source>
</reference>
<dbReference type="InterPro" id="IPR006066">
    <property type="entry name" value="NO2/SO3_Rdtase_FeS/sirohaem_BS"/>
</dbReference>
<evidence type="ECO:0000256" key="7">
    <source>
        <dbReference type="ARBA" id="ARBA00023014"/>
    </source>
</evidence>
<dbReference type="GO" id="GO:0048307">
    <property type="term" value="F:ferredoxin-nitrite reductase activity"/>
    <property type="evidence" value="ECO:0007669"/>
    <property type="project" value="UniProtKB-EC"/>
</dbReference>
<keyword evidence="11" id="KW-1185">Reference proteome</keyword>
<dbReference type="InterPro" id="IPR006067">
    <property type="entry name" value="NO2/SO3_Rdtase_4Fe4S_dom"/>
</dbReference>
<dbReference type="PROSITE" id="PS00365">
    <property type="entry name" value="NIR_SIR"/>
    <property type="match status" value="1"/>
</dbReference>
<protein>
    <submittedName>
        <fullName evidence="10">Ferredoxin--nitrite reductase</fullName>
        <ecNumber evidence="10">1.7.7.1</ecNumber>
    </submittedName>
</protein>
<dbReference type="Pfam" id="PF03460">
    <property type="entry name" value="NIR_SIR_ferr"/>
    <property type="match status" value="2"/>
</dbReference>
<evidence type="ECO:0000313" key="11">
    <source>
        <dbReference type="Proteomes" id="UP000005139"/>
    </source>
</evidence>
<organism evidence="10 11">
    <name type="scientific">Thermosinus carboxydivorans Nor1</name>
    <dbReference type="NCBI Taxonomy" id="401526"/>
    <lineage>
        <taxon>Bacteria</taxon>
        <taxon>Bacillati</taxon>
        <taxon>Bacillota</taxon>
        <taxon>Negativicutes</taxon>
        <taxon>Selenomonadales</taxon>
        <taxon>Sporomusaceae</taxon>
        <taxon>Thermosinus</taxon>
    </lineage>
</organism>
<dbReference type="PANTHER" id="PTHR32439">
    <property type="entry name" value="FERREDOXIN--NITRITE REDUCTASE, CHLOROPLASTIC"/>
    <property type="match status" value="1"/>
</dbReference>
<dbReference type="InterPro" id="IPR036136">
    <property type="entry name" value="Nit/Sulf_reduc_fer-like_dom_sf"/>
</dbReference>
<sequence length="548" mass="59894">MKRPWTKDLSKLNKMELIKLQKDGLTILDDIERFATAGFAGIRAEDIELLKWAGVYVQKPRTDGYFMMRVKIPGGIMNAGQARTLAAIARDYGRSELQLTTRQAVQFHWIRVENLPDIFTRLTAAGLSSVEACGDCPRTVVGNPLAGIDPDEVIDARPLVEKVTRFFQGNPEFSNLPRKFKISISGSVDNPGHAEINDVAFTPAVKEIDGEQLIGFHVMVGGGLAAKPHMAVKLDIFVRPEEVVKVAAAVATIFRDFGYREQRFHARLKFLVADWGEARFRSELLKLTGPLPTRGKDLTRGWNGGYYYGVHPQKQTGLHYVGLAVPGGLLTAADMEELAELAVRYGDGSLRTTNTQNVILANIADNKVAALLDEDLLKRFTPFPQSFAGYAVTCTGNTFCNLATVETKRRLTSIVEYLDKHVKLDTPVRLHLSGCPNACGHHQIADIGLQGTLLNIDGKAIEAFELWLGGALGPGAAFATKLEGRIPAGEAAKAIEQLLNFFQVNKGEGETFAAFVRRVGVSAFQTKLDEFLGASGRGEQSVKKAVNG</sequence>
<evidence type="ECO:0000256" key="6">
    <source>
        <dbReference type="ARBA" id="ARBA00023004"/>
    </source>
</evidence>
<dbReference type="InterPro" id="IPR005117">
    <property type="entry name" value="NiRdtase/SiRdtase_haem-b_fer"/>
</dbReference>
<evidence type="ECO:0000259" key="8">
    <source>
        <dbReference type="Pfam" id="PF01077"/>
    </source>
</evidence>
<dbReference type="EC" id="1.7.7.1" evidence="10"/>
<evidence type="ECO:0000256" key="4">
    <source>
        <dbReference type="ARBA" id="ARBA00022723"/>
    </source>
</evidence>
<accession>A1HTK4</accession>
<keyword evidence="3" id="KW-0349">Heme</keyword>
<keyword evidence="5 10" id="KW-0560">Oxidoreductase</keyword>
<dbReference type="SUPFAM" id="SSF55124">
    <property type="entry name" value="Nitrite/Sulfite reductase N-terminal domain-like"/>
    <property type="match status" value="2"/>
</dbReference>
<reference evidence="10 11" key="2">
    <citation type="submission" date="2007-01" db="EMBL/GenBank/DDBJ databases">
        <title>Sequencing of the draft genome and assembly of Thermosinus carboxydivorans Nor1.</title>
        <authorList>
            <consortium name="US DOE Joint Genome Institute (JGI-PGF)"/>
            <person name="Copeland A."/>
            <person name="Lucas S."/>
            <person name="Lapidus A."/>
            <person name="Barry K."/>
            <person name="Glavina del Rio T."/>
            <person name="Dalin E."/>
            <person name="Tice H."/>
            <person name="Bruce D."/>
            <person name="Pitluck S."/>
            <person name="Richardson P."/>
        </authorList>
    </citation>
    <scope>NUCLEOTIDE SEQUENCE [LARGE SCALE GENOMIC DNA]</scope>
    <source>
        <strain evidence="10 11">Nor1</strain>
    </source>
</reference>
<dbReference type="EMBL" id="AAWL01000026">
    <property type="protein sequence ID" value="EAX46618.1"/>
    <property type="molecule type" value="Genomic_DNA"/>
</dbReference>
<dbReference type="PRINTS" id="PR00397">
    <property type="entry name" value="SIROHAEM"/>
</dbReference>
<keyword evidence="4" id="KW-0479">Metal-binding</keyword>
<comment type="caution">
    <text evidence="10">The sequence shown here is derived from an EMBL/GenBank/DDBJ whole genome shotgun (WGS) entry which is preliminary data.</text>
</comment>
<dbReference type="GO" id="GO:0046872">
    <property type="term" value="F:metal ion binding"/>
    <property type="evidence" value="ECO:0007669"/>
    <property type="project" value="UniProtKB-KW"/>
</dbReference>
<dbReference type="PANTHER" id="PTHR32439:SF0">
    <property type="entry name" value="FERREDOXIN--NITRITE REDUCTASE, CHLOROPLASTIC"/>
    <property type="match status" value="1"/>
</dbReference>
<name>A1HTK4_9FIRM</name>
<keyword evidence="2" id="KW-0004">4Fe-4S</keyword>
<keyword evidence="7" id="KW-0411">Iron-sulfur</keyword>
<feature type="domain" description="Nitrite/sulphite reductase 4Fe-4S" evidence="8">
    <location>
        <begin position="133"/>
        <end position="284"/>
    </location>
</feature>
<evidence type="ECO:0000256" key="3">
    <source>
        <dbReference type="ARBA" id="ARBA00022617"/>
    </source>
</evidence>
<keyword evidence="6" id="KW-0408">Iron</keyword>
<evidence type="ECO:0000259" key="9">
    <source>
        <dbReference type="Pfam" id="PF03460"/>
    </source>
</evidence>
<evidence type="ECO:0000256" key="5">
    <source>
        <dbReference type="ARBA" id="ARBA00023002"/>
    </source>
</evidence>
<evidence type="ECO:0000256" key="1">
    <source>
        <dbReference type="ARBA" id="ARBA00010429"/>
    </source>
</evidence>
<dbReference type="Gene3D" id="3.90.480.20">
    <property type="match status" value="1"/>
</dbReference>